<evidence type="ECO:0000313" key="2">
    <source>
        <dbReference type="Proteomes" id="UP000070449"/>
    </source>
</evidence>
<accession>A0A136KIW4</accession>
<dbReference type="AlphaFoldDB" id="A0A136KIW4"/>
<protein>
    <submittedName>
        <fullName evidence="1">Uncharacterized protein</fullName>
    </submittedName>
</protein>
<reference evidence="1 2" key="1">
    <citation type="submission" date="2015-02" db="EMBL/GenBank/DDBJ databases">
        <title>Improved understanding of the partial-nitritation anammox process through 23 genomes representing the majority of the microbial community.</title>
        <authorList>
            <person name="Speth D.R."/>
            <person name="In T Zandt M."/>
            <person name="Guerrero Cruz S."/>
            <person name="Jetten M.S."/>
            <person name="Dutilh B.E."/>
        </authorList>
    </citation>
    <scope>NUCLEOTIDE SEQUENCE [LARGE SCALE GENOMIC DNA]</scope>
    <source>
        <strain evidence="1">OLB21</strain>
    </source>
</reference>
<sequence length="717" mass="81525">MGSYQPPETTEASLDLEQSIDPEALLSARERSSQALHACREDIISRLSEINTNPGDTFLIKPSLLSERDESSFLTTAVESGLAEEVLASINKANLNNRHLSEFLLVKNPKLAIALSSRGESMLILEALKSLQTTSEVDGDSFEGISHPEVDELIKIMRIVNMNCDQQQAIFEATLFYLNKTRLSSLRVPIKPETSRNTLALFADVIAMMPESPTDDFYHKLEGFLSDFRLNTTPIESPIEQLIPLFNQLIRCNNRELATKLFTKYLDGQSIRNLGENFTTVAQLFSKNIETFRSLKTIFEKKLRDRISLKVSRTSLAIQAKITWLNICNYITILNPETKEVIETEEITEIYISDLVQKIRESVEDEYVGEDITAIEDEIHRDVYARLLNETVDLLDRSSGFYSQKYRNGFQRALNLSESDLDKAITEYREKEDAPFSRRPGELKHVLITSILRENILQRSLISEEQQETSVVSDLYTILNTLDYAELRFINLFINHYGILHPKIINLIKGDPPQQILEIAKTGSKLEIVVGGDAHGIIIRTANEASNDVWQEASKINPFFSKEGGSPALPTEIIVRRYSNKGQSQEGRVYTVYSGFTFPTLLSLMEEGGYSDEEIKTVYALATTELPRINNMLIQNGIDHGHPHLENFTIEFVRRSHLTKKDGSPRNINSEEFLEIEDESTETISFDPRVWLDDPDEWIPIVRIIDFDRARKTDVAS</sequence>
<proteinExistence type="predicted"/>
<organism evidence="1 2">
    <name type="scientific">candidate division WS6 bacterium OLB21</name>
    <dbReference type="NCBI Taxonomy" id="1617427"/>
    <lineage>
        <taxon>Bacteria</taxon>
        <taxon>Candidatus Dojkabacteria</taxon>
    </lineage>
</organism>
<dbReference type="EMBL" id="JYPD01000018">
    <property type="protein sequence ID" value="KXK09352.1"/>
    <property type="molecule type" value="Genomic_DNA"/>
</dbReference>
<dbReference type="Proteomes" id="UP000070449">
    <property type="component" value="Unassembled WGS sequence"/>
</dbReference>
<name>A0A136KIW4_9BACT</name>
<gene>
    <name evidence="1" type="ORF">UZ20_WS6002000567</name>
</gene>
<comment type="caution">
    <text evidence="1">The sequence shown here is derived from an EMBL/GenBank/DDBJ whole genome shotgun (WGS) entry which is preliminary data.</text>
</comment>
<dbReference type="STRING" id="1617427.UZ20_WS6002000567"/>
<evidence type="ECO:0000313" key="1">
    <source>
        <dbReference type="EMBL" id="KXK09352.1"/>
    </source>
</evidence>